<evidence type="ECO:0000313" key="3">
    <source>
        <dbReference type="Proteomes" id="UP001148786"/>
    </source>
</evidence>
<dbReference type="EMBL" id="JANKHO010002030">
    <property type="protein sequence ID" value="KAJ3495417.1"/>
    <property type="molecule type" value="Genomic_DNA"/>
</dbReference>
<evidence type="ECO:0000313" key="2">
    <source>
        <dbReference type="EMBL" id="KAJ3495417.1"/>
    </source>
</evidence>
<comment type="caution">
    <text evidence="2">The sequence shown here is derived from an EMBL/GenBank/DDBJ whole genome shotgun (WGS) entry which is preliminary data.</text>
</comment>
<dbReference type="OrthoDB" id="3033067at2759"/>
<keyword evidence="3" id="KW-1185">Reference proteome</keyword>
<proteinExistence type="predicted"/>
<feature type="region of interest" description="Disordered" evidence="1">
    <location>
        <begin position="49"/>
        <end position="89"/>
    </location>
</feature>
<name>A0A9W8JNI0_9AGAR</name>
<feature type="compositionally biased region" description="Basic and acidic residues" evidence="1">
    <location>
        <begin position="72"/>
        <end position="84"/>
    </location>
</feature>
<feature type="compositionally biased region" description="Acidic residues" evidence="1">
    <location>
        <begin position="57"/>
        <end position="71"/>
    </location>
</feature>
<evidence type="ECO:0000256" key="1">
    <source>
        <dbReference type="SAM" id="MobiDB-lite"/>
    </source>
</evidence>
<sequence>MVHPGAFQGARKAFLMLEKPGYAVAVQEGYAADQLALIQRRFFKRFPIDKGDTYEPTPEEIEAIDDNEADADERSPDKSLLGEKEYEEEETRLRDRQKKVEFKRGQIKRWLAYQYMKDADIDPKESGAQNPYRALLHKLTGKGLQCPRKKTAVNVWRKTQHTLIETNAKLRLGDKKTTKGKYLALLDVIAKEEGGK</sequence>
<reference evidence="2" key="1">
    <citation type="submission" date="2022-07" db="EMBL/GenBank/DDBJ databases">
        <title>Genome Sequence of Agrocybe chaxingu.</title>
        <authorList>
            <person name="Buettner E."/>
        </authorList>
    </citation>
    <scope>NUCLEOTIDE SEQUENCE</scope>
    <source>
        <strain evidence="2">MP-N11</strain>
    </source>
</reference>
<dbReference type="Proteomes" id="UP001148786">
    <property type="component" value="Unassembled WGS sequence"/>
</dbReference>
<dbReference type="AlphaFoldDB" id="A0A9W8JNI0"/>
<organism evidence="2 3">
    <name type="scientific">Agrocybe chaxingu</name>
    <dbReference type="NCBI Taxonomy" id="84603"/>
    <lineage>
        <taxon>Eukaryota</taxon>
        <taxon>Fungi</taxon>
        <taxon>Dikarya</taxon>
        <taxon>Basidiomycota</taxon>
        <taxon>Agaricomycotina</taxon>
        <taxon>Agaricomycetes</taxon>
        <taxon>Agaricomycetidae</taxon>
        <taxon>Agaricales</taxon>
        <taxon>Agaricineae</taxon>
        <taxon>Strophariaceae</taxon>
        <taxon>Agrocybe</taxon>
    </lineage>
</organism>
<accession>A0A9W8JNI0</accession>
<protein>
    <submittedName>
        <fullName evidence="2">Uncharacterized protein</fullName>
    </submittedName>
</protein>
<gene>
    <name evidence="2" type="ORF">NLJ89_g10626</name>
</gene>